<feature type="compositionally biased region" description="Acidic residues" evidence="1">
    <location>
        <begin position="497"/>
        <end position="512"/>
    </location>
</feature>
<protein>
    <submittedName>
        <fullName evidence="2">Uncharacterized protein</fullName>
    </submittedName>
</protein>
<dbReference type="AlphaFoldDB" id="A0AAV5GJ33"/>
<reference evidence="2 3" key="1">
    <citation type="submission" date="2021-12" db="EMBL/GenBank/DDBJ databases">
        <title>High titer production of polyol ester of fatty acids by Rhodotorula paludigena BS15 towards product separation-free biomass refinery.</title>
        <authorList>
            <person name="Mano J."/>
            <person name="Ono H."/>
            <person name="Tanaka T."/>
            <person name="Naito K."/>
            <person name="Sushida H."/>
            <person name="Ike M."/>
            <person name="Tokuyasu K."/>
            <person name="Kitaoka M."/>
        </authorList>
    </citation>
    <scope>NUCLEOTIDE SEQUENCE [LARGE SCALE GENOMIC DNA]</scope>
    <source>
        <strain evidence="2 3">BS15</strain>
    </source>
</reference>
<organism evidence="2 3">
    <name type="scientific">Rhodotorula paludigena</name>
    <dbReference type="NCBI Taxonomy" id="86838"/>
    <lineage>
        <taxon>Eukaryota</taxon>
        <taxon>Fungi</taxon>
        <taxon>Dikarya</taxon>
        <taxon>Basidiomycota</taxon>
        <taxon>Pucciniomycotina</taxon>
        <taxon>Microbotryomycetes</taxon>
        <taxon>Sporidiobolales</taxon>
        <taxon>Sporidiobolaceae</taxon>
        <taxon>Rhodotorula</taxon>
    </lineage>
</organism>
<feature type="region of interest" description="Disordered" evidence="1">
    <location>
        <begin position="465"/>
        <end position="512"/>
    </location>
</feature>
<evidence type="ECO:0000313" key="2">
    <source>
        <dbReference type="EMBL" id="GJN89077.1"/>
    </source>
</evidence>
<name>A0AAV5GJ33_9BASI</name>
<evidence type="ECO:0000313" key="3">
    <source>
        <dbReference type="Proteomes" id="UP001342314"/>
    </source>
</evidence>
<keyword evidence="3" id="KW-1185">Reference proteome</keyword>
<dbReference type="Proteomes" id="UP001342314">
    <property type="component" value="Unassembled WGS sequence"/>
</dbReference>
<sequence length="512" mass="56907">MPARNPVNDKLAGGLRRVRDLLRFPKDTSYIGDSSLHPLAGKRLMPGSLISKFLTTTRPSALNQAVRCLAGFDPVDATQSNSIRFKTSPAKKDFVKEHPVSGMSMTVQDILKTTTKQGVPKLFKETLQLITEVFVDAGVIQFKDIKEHLSLWPNYKQGTPKKYKLVEYLVSLSLFYGGTECRQAALVILAGVADMQSISSFDQVRHVYSFDVNDPNSINVTFGKVAKENGYGTSDLKNLLSLISQGVKITDVKTASDEVKRARKFLDEVWFQLAKEGRAGTHGNALAVKLQTAVNQRNGELAKTRKTSGYFQRFSVDEYKAIVSAYRVALDTNSVFHVSDALLAVNLCSRYVRTWNQVSSWIGAHRTSIALALRPDYPLDDIWKATTIASMGFVKTTQGINGYFHASDDDEAQSEAHLSDDEAQSSEAHSSDDEAQSSEAHSTDEDLSEDAHFKYLWSLYNELDDDDYPIADGEIDDGVDDEMAEDEKDMASNLFGPDEDEEEAEQQMMVDE</sequence>
<evidence type="ECO:0000256" key="1">
    <source>
        <dbReference type="SAM" id="MobiDB-lite"/>
    </source>
</evidence>
<dbReference type="EMBL" id="BQKY01000004">
    <property type="protein sequence ID" value="GJN89077.1"/>
    <property type="molecule type" value="Genomic_DNA"/>
</dbReference>
<comment type="caution">
    <text evidence="2">The sequence shown here is derived from an EMBL/GenBank/DDBJ whole genome shotgun (WGS) entry which is preliminary data.</text>
</comment>
<feature type="compositionally biased region" description="Acidic residues" evidence="1">
    <location>
        <begin position="465"/>
        <end position="488"/>
    </location>
</feature>
<accession>A0AAV5GJ33</accession>
<gene>
    <name evidence="2" type="ORF">Rhopal_002051-T1</name>
</gene>
<feature type="region of interest" description="Disordered" evidence="1">
    <location>
        <begin position="404"/>
        <end position="447"/>
    </location>
</feature>
<proteinExistence type="predicted"/>